<evidence type="ECO:0000313" key="1">
    <source>
        <dbReference type="EMBL" id="POF62931.1"/>
    </source>
</evidence>
<evidence type="ECO:0000313" key="2">
    <source>
        <dbReference type="Proteomes" id="UP000237344"/>
    </source>
</evidence>
<organism evidence="1 2">
    <name type="scientific">Novacetimonas maltaceti</name>
    <dbReference type="NCBI Taxonomy" id="1203393"/>
    <lineage>
        <taxon>Bacteria</taxon>
        <taxon>Pseudomonadati</taxon>
        <taxon>Pseudomonadota</taxon>
        <taxon>Alphaproteobacteria</taxon>
        <taxon>Acetobacterales</taxon>
        <taxon>Acetobacteraceae</taxon>
        <taxon>Novacetimonas</taxon>
    </lineage>
</organism>
<reference evidence="1 2" key="1">
    <citation type="submission" date="2018-01" db="EMBL/GenBank/DDBJ databases">
        <title>Draft Genome Sequence of Komagataeibacter maltaceti LMG 1529, a Vinegar Producing Acetic Acid Bacterium Isolated from Malt Vinegar Brewery Acetifiers.</title>
        <authorList>
            <person name="Zhang Q."/>
            <person name="Hollensteiner J."/>
            <person name="Poehlein A."/>
            <person name="Daniel R."/>
        </authorList>
    </citation>
    <scope>NUCLEOTIDE SEQUENCE [LARGE SCALE GENOMIC DNA]</scope>
    <source>
        <strain evidence="1 2">LMG 1529</strain>
    </source>
</reference>
<proteinExistence type="predicted"/>
<name>A0A2S3W237_9PROT</name>
<accession>A0A2S3W237</accession>
<dbReference type="AlphaFoldDB" id="A0A2S3W237"/>
<gene>
    <name evidence="1" type="ORF">KMAL_14310</name>
</gene>
<sequence>MRDLKGGNIVCRVNYRGHVTDIIGDVGVWWTNPDMSSRRNRVSFLTMPVSA</sequence>
<protein>
    <submittedName>
        <fullName evidence="1">Uncharacterized protein</fullName>
    </submittedName>
</protein>
<dbReference type="Proteomes" id="UP000237344">
    <property type="component" value="Unassembled WGS sequence"/>
</dbReference>
<dbReference type="EMBL" id="POTC01000014">
    <property type="protein sequence ID" value="POF62931.1"/>
    <property type="molecule type" value="Genomic_DNA"/>
</dbReference>
<keyword evidence="2" id="KW-1185">Reference proteome</keyword>
<comment type="caution">
    <text evidence="1">The sequence shown here is derived from an EMBL/GenBank/DDBJ whole genome shotgun (WGS) entry which is preliminary data.</text>
</comment>